<protein>
    <submittedName>
        <fullName evidence="3">DNA repair exonuclease SbcCD nuclease subunit</fullName>
    </submittedName>
</protein>
<dbReference type="RefSeq" id="WP_093917706.1">
    <property type="nucleotide sequence ID" value="NZ_FPAJ01000009.1"/>
</dbReference>
<keyword evidence="4" id="KW-1185">Reference proteome</keyword>
<keyword evidence="1" id="KW-0378">Hydrolase</keyword>
<feature type="domain" description="Calcineurin-like phosphoesterase" evidence="2">
    <location>
        <begin position="3"/>
        <end position="197"/>
    </location>
</feature>
<accession>A0A1I6VSI0</accession>
<evidence type="ECO:0000259" key="2">
    <source>
        <dbReference type="Pfam" id="PF00149"/>
    </source>
</evidence>
<keyword evidence="3" id="KW-0540">Nuclease</keyword>
<dbReference type="EMBL" id="FPAJ01000009">
    <property type="protein sequence ID" value="SFT16551.1"/>
    <property type="molecule type" value="Genomic_DNA"/>
</dbReference>
<evidence type="ECO:0000256" key="1">
    <source>
        <dbReference type="ARBA" id="ARBA00022801"/>
    </source>
</evidence>
<keyword evidence="3" id="KW-0269">Exonuclease</keyword>
<dbReference type="Proteomes" id="UP000199239">
    <property type="component" value="Unassembled WGS sequence"/>
</dbReference>
<dbReference type="Pfam" id="PF00149">
    <property type="entry name" value="Metallophos"/>
    <property type="match status" value="1"/>
</dbReference>
<proteinExistence type="predicted"/>
<dbReference type="PANTHER" id="PTHR30337">
    <property type="entry name" value="COMPONENT OF ATP-DEPENDENT DSDNA EXONUCLEASE"/>
    <property type="match status" value="1"/>
</dbReference>
<dbReference type="OrthoDB" id="9773856at2"/>
<dbReference type="InterPro" id="IPR029052">
    <property type="entry name" value="Metallo-depent_PP-like"/>
</dbReference>
<evidence type="ECO:0000313" key="3">
    <source>
        <dbReference type="EMBL" id="SFT16551.1"/>
    </source>
</evidence>
<dbReference type="CDD" id="cd00840">
    <property type="entry name" value="MPP_Mre11_N"/>
    <property type="match status" value="1"/>
</dbReference>
<dbReference type="GO" id="GO:0004527">
    <property type="term" value="F:exonuclease activity"/>
    <property type="evidence" value="ECO:0007669"/>
    <property type="project" value="UniProtKB-KW"/>
</dbReference>
<dbReference type="Gene3D" id="3.60.21.10">
    <property type="match status" value="1"/>
</dbReference>
<evidence type="ECO:0000313" key="4">
    <source>
        <dbReference type="Proteomes" id="UP000199239"/>
    </source>
</evidence>
<dbReference type="InterPro" id="IPR014576">
    <property type="entry name" value="Pesterase_YhaO"/>
</dbReference>
<sequence length="409" mass="44352">MTLRILHTADLHLDSPLRSLALKDDRLAAQVRGASRHALETMVQYCIDEDVAAFLIAGDLYDGQERSAKTAAYLAGQMQRLADAGVQVFYIKGNHDAENPIAGEIALPANVHVFDGKGGMVQLGDHLVYIHGVSFRGRHAPDSLLPKFKAPVPGAVNIAMLHTSLMGAAGHDSYAPCSVAELAQTDFDYWALGHVHKRQVHGQNPWIVMPGMPQGRDIGEAGPKSATILTVQDGKIDVSKLPTSLLEFRACECVLDGVETDDDVRDALRNCLKAEAGRGAAILRLRLTGQTAMAWRIRQLADLWQADIAQMAESIGGLWLEKLILDVSPPSSERADSAVGEVEQLMHDVATSPASRDQLGKELDQMLALLPAERRRDMVPDEAAQDALLARLTEDAILTMVAKMRGQGE</sequence>
<dbReference type="InterPro" id="IPR004843">
    <property type="entry name" value="Calcineurin-like_PHP"/>
</dbReference>
<dbReference type="PIRSF" id="PIRSF033091">
    <property type="entry name" value="Pesterase_YhaO"/>
    <property type="match status" value="1"/>
</dbReference>
<dbReference type="AlphaFoldDB" id="A0A1I6VSI0"/>
<dbReference type="SUPFAM" id="SSF56300">
    <property type="entry name" value="Metallo-dependent phosphatases"/>
    <property type="match status" value="1"/>
</dbReference>
<dbReference type="PANTHER" id="PTHR30337:SF7">
    <property type="entry name" value="PHOSPHOESTERASE"/>
    <property type="match status" value="1"/>
</dbReference>
<dbReference type="STRING" id="394264.SAMN04488040_3534"/>
<name>A0A1I6VSI0_9RHOB</name>
<organism evidence="3 4">
    <name type="scientific">Sulfitobacter marinus</name>
    <dbReference type="NCBI Taxonomy" id="394264"/>
    <lineage>
        <taxon>Bacteria</taxon>
        <taxon>Pseudomonadati</taxon>
        <taxon>Pseudomonadota</taxon>
        <taxon>Alphaproteobacteria</taxon>
        <taxon>Rhodobacterales</taxon>
        <taxon>Roseobacteraceae</taxon>
        <taxon>Sulfitobacter</taxon>
    </lineage>
</organism>
<dbReference type="InterPro" id="IPR050535">
    <property type="entry name" value="DNA_Repair-Maintenance_Comp"/>
</dbReference>
<dbReference type="InterPro" id="IPR041796">
    <property type="entry name" value="Mre11_N"/>
</dbReference>
<reference evidence="4" key="1">
    <citation type="submission" date="2016-10" db="EMBL/GenBank/DDBJ databases">
        <authorList>
            <person name="Varghese N."/>
            <person name="Submissions S."/>
        </authorList>
    </citation>
    <scope>NUCLEOTIDE SEQUENCE [LARGE SCALE GENOMIC DNA]</scope>
    <source>
        <strain evidence="4">DSM 23422</strain>
    </source>
</reference>
<gene>
    <name evidence="3" type="ORF">SAMN04488040_3534</name>
</gene>